<evidence type="ECO:0000313" key="2">
    <source>
        <dbReference type="Proteomes" id="UP000828941"/>
    </source>
</evidence>
<sequence>MGDQKAIGTALGANWHNPNHQLYLHYFDQPGAILVPQSLVEDNYSIWSQSKTMALTVKNKIRLIDGSIKEPAEQNSDEWQQWNRCNNLVKTWLLGSMSKDIANSVINCKDAAQMWRDLKERFSHVNVVQLFNVENEINNCIQGSMSVSSYFTKLKGL</sequence>
<protein>
    <submittedName>
        <fullName evidence="1">Uncharacterized protein</fullName>
    </submittedName>
</protein>
<comment type="caution">
    <text evidence="1">The sequence shown here is derived from an EMBL/GenBank/DDBJ whole genome shotgun (WGS) entry which is preliminary data.</text>
</comment>
<gene>
    <name evidence="1" type="ORF">L6164_023811</name>
</gene>
<name>A0ACB9MKT3_BAUVA</name>
<dbReference type="Proteomes" id="UP000828941">
    <property type="component" value="Chromosome 9"/>
</dbReference>
<reference evidence="1 2" key="1">
    <citation type="journal article" date="2022" name="DNA Res.">
        <title>Chromosomal-level genome assembly of the orchid tree Bauhinia variegata (Leguminosae; Cercidoideae) supports the allotetraploid origin hypothesis of Bauhinia.</title>
        <authorList>
            <person name="Zhong Y."/>
            <person name="Chen Y."/>
            <person name="Zheng D."/>
            <person name="Pang J."/>
            <person name="Liu Y."/>
            <person name="Luo S."/>
            <person name="Meng S."/>
            <person name="Qian L."/>
            <person name="Wei D."/>
            <person name="Dai S."/>
            <person name="Zhou R."/>
        </authorList>
    </citation>
    <scope>NUCLEOTIDE SEQUENCE [LARGE SCALE GENOMIC DNA]</scope>
    <source>
        <strain evidence="1">BV-YZ2020</strain>
    </source>
</reference>
<organism evidence="1 2">
    <name type="scientific">Bauhinia variegata</name>
    <name type="common">Purple orchid tree</name>
    <name type="synonym">Phanera variegata</name>
    <dbReference type="NCBI Taxonomy" id="167791"/>
    <lineage>
        <taxon>Eukaryota</taxon>
        <taxon>Viridiplantae</taxon>
        <taxon>Streptophyta</taxon>
        <taxon>Embryophyta</taxon>
        <taxon>Tracheophyta</taxon>
        <taxon>Spermatophyta</taxon>
        <taxon>Magnoliopsida</taxon>
        <taxon>eudicotyledons</taxon>
        <taxon>Gunneridae</taxon>
        <taxon>Pentapetalae</taxon>
        <taxon>rosids</taxon>
        <taxon>fabids</taxon>
        <taxon>Fabales</taxon>
        <taxon>Fabaceae</taxon>
        <taxon>Cercidoideae</taxon>
        <taxon>Cercideae</taxon>
        <taxon>Bauhiniinae</taxon>
        <taxon>Bauhinia</taxon>
    </lineage>
</organism>
<proteinExistence type="predicted"/>
<dbReference type="EMBL" id="CM039434">
    <property type="protein sequence ID" value="KAI4324258.1"/>
    <property type="molecule type" value="Genomic_DNA"/>
</dbReference>
<evidence type="ECO:0000313" key="1">
    <source>
        <dbReference type="EMBL" id="KAI4324258.1"/>
    </source>
</evidence>
<accession>A0ACB9MKT3</accession>
<keyword evidence="2" id="KW-1185">Reference proteome</keyword>